<dbReference type="EMBL" id="DSMG01000078">
    <property type="protein sequence ID" value="HDX31318.1"/>
    <property type="molecule type" value="Genomic_DNA"/>
</dbReference>
<sequence length="199" mass="21723">MHRPIGKIVKSNSHVDYVCQVYNSGETPHPPDPADYAFGGFVATELETNHGGALVGLIYNTLLMNPEFGSLGPRLSPRDEVEIFSPDYLAETATLLGVICIGWFDARGQAHQGVPSLAATVNCPVRLLSTDEIYAFHVDAAGEPQLRYTPLLLAQKHALVAPLLITVIDRLSELFPHSRNRLAVMRNNLAWKSIVQPAG</sequence>
<protein>
    <recommendedName>
        <fullName evidence="1">DUF8166 domain-containing protein</fullName>
    </recommendedName>
</protein>
<evidence type="ECO:0000259" key="1">
    <source>
        <dbReference type="Pfam" id="PF26500"/>
    </source>
</evidence>
<evidence type="ECO:0000313" key="2">
    <source>
        <dbReference type="EMBL" id="HDX31318.1"/>
    </source>
</evidence>
<name>A0A7C1FNP0_9CHLR</name>
<feature type="domain" description="DUF8166" evidence="1">
    <location>
        <begin position="5"/>
        <end position="195"/>
    </location>
</feature>
<dbReference type="AlphaFoldDB" id="A0A7C1FNP0"/>
<reference evidence="2" key="1">
    <citation type="journal article" date="2020" name="mSystems">
        <title>Genome- and Community-Level Interaction Insights into Carbon Utilization and Element Cycling Functions of Hydrothermarchaeota in Hydrothermal Sediment.</title>
        <authorList>
            <person name="Zhou Z."/>
            <person name="Liu Y."/>
            <person name="Xu W."/>
            <person name="Pan J."/>
            <person name="Luo Z.H."/>
            <person name="Li M."/>
        </authorList>
    </citation>
    <scope>NUCLEOTIDE SEQUENCE [LARGE SCALE GENOMIC DNA]</scope>
    <source>
        <strain evidence="2">SpSt-289</strain>
    </source>
</reference>
<organism evidence="2">
    <name type="scientific">Caldilinea aerophila</name>
    <dbReference type="NCBI Taxonomy" id="133453"/>
    <lineage>
        <taxon>Bacteria</taxon>
        <taxon>Bacillati</taxon>
        <taxon>Chloroflexota</taxon>
        <taxon>Caldilineae</taxon>
        <taxon>Caldilineales</taxon>
        <taxon>Caldilineaceae</taxon>
        <taxon>Caldilinea</taxon>
    </lineage>
</organism>
<comment type="caution">
    <text evidence="2">The sequence shown here is derived from an EMBL/GenBank/DDBJ whole genome shotgun (WGS) entry which is preliminary data.</text>
</comment>
<accession>A0A7C1FNP0</accession>
<gene>
    <name evidence="2" type="ORF">ENQ20_07455</name>
</gene>
<dbReference type="InterPro" id="IPR058479">
    <property type="entry name" value="DUF8166"/>
</dbReference>
<proteinExistence type="predicted"/>
<dbReference type="Pfam" id="PF26500">
    <property type="entry name" value="DUF8166"/>
    <property type="match status" value="1"/>
</dbReference>